<organism evidence="10 11">
    <name type="scientific">Flammeovirga aprica JL-4</name>
    <dbReference type="NCBI Taxonomy" id="694437"/>
    <lineage>
        <taxon>Bacteria</taxon>
        <taxon>Pseudomonadati</taxon>
        <taxon>Bacteroidota</taxon>
        <taxon>Cytophagia</taxon>
        <taxon>Cytophagales</taxon>
        <taxon>Flammeovirgaceae</taxon>
        <taxon>Flammeovirga</taxon>
    </lineage>
</organism>
<dbReference type="InterPro" id="IPR036890">
    <property type="entry name" value="HATPase_C_sf"/>
</dbReference>
<protein>
    <recommendedName>
        <fullName evidence="3">histidine kinase</fullName>
        <ecNumber evidence="3">2.7.13.3</ecNumber>
    </recommendedName>
</protein>
<keyword evidence="7" id="KW-0472">Membrane</keyword>
<comment type="subcellular location">
    <subcellularLocation>
        <location evidence="2">Membrane</location>
    </subcellularLocation>
</comment>
<dbReference type="SUPFAM" id="SSF47384">
    <property type="entry name" value="Homodimeric domain of signal transducing histidine kinase"/>
    <property type="match status" value="1"/>
</dbReference>
<dbReference type="GO" id="GO:0000155">
    <property type="term" value="F:phosphorelay sensor kinase activity"/>
    <property type="evidence" value="ECO:0007669"/>
    <property type="project" value="InterPro"/>
</dbReference>
<dbReference type="SMART" id="SM00304">
    <property type="entry name" value="HAMP"/>
    <property type="match status" value="1"/>
</dbReference>
<evidence type="ECO:0000313" key="10">
    <source>
        <dbReference type="EMBL" id="NME71051.1"/>
    </source>
</evidence>
<dbReference type="Gene3D" id="3.30.565.10">
    <property type="entry name" value="Histidine kinase-like ATPase, C-terminal domain"/>
    <property type="match status" value="1"/>
</dbReference>
<dbReference type="GO" id="GO:0016020">
    <property type="term" value="C:membrane"/>
    <property type="evidence" value="ECO:0007669"/>
    <property type="project" value="UniProtKB-SubCell"/>
</dbReference>
<feature type="domain" description="HAMP" evidence="9">
    <location>
        <begin position="213"/>
        <end position="265"/>
    </location>
</feature>
<dbReference type="InterPro" id="IPR004358">
    <property type="entry name" value="Sig_transdc_His_kin-like_C"/>
</dbReference>
<sequence>MAKNHNLKNINITTQILIGFAIVTASVILSIYISHNNSNKIIKSADWVIQTQKVLTQLGNIEALLVDLETGQRGYLITGKIEYLDPFIRSKKIIYQELNSIRELTSDNSNQTIRIDSLKSIVDKKIEELDLTIYLRKNSGFEAAKEIVDNDSGKMFMDQIRTQIKAIEREELLLLAVRSTKPEKIKKTTFSLLVSLFAFTTFIIIIVFSFIYRSINKPIKSMTEGLEQVAKGDLDYKFNIKSGNEFGMLALFIESVLLELKETIVSKNELESEIILRKQVEKDLNIIKINLENRNKELEQFTYITSHDLQEPINSLISFSDLLKDEKCKMSEIGQKSIDVISESSYRMRDLIKELLEYSRIGNKPNETEIDIETLISDLKIDLQSLVDKKQASITYIGKPLKIKGHKFDLIKLFQNLIVNALKYNKENTPPIVTINSEEQLDNYQFSVTDNGIGIEENHFDKIFKIFQRLHTRNMYSGTGIGLAHCQKVVELHNGKIWLTSEVGEGSTFYFTIAK</sequence>
<proteinExistence type="predicted"/>
<reference evidence="10 11" key="1">
    <citation type="submission" date="2020-04" db="EMBL/GenBank/DDBJ databases">
        <title>Flammeovirga sp. SR4, a novel species isolated from seawater.</title>
        <authorList>
            <person name="Wang X."/>
        </authorList>
    </citation>
    <scope>NUCLEOTIDE SEQUENCE [LARGE SCALE GENOMIC DNA]</scope>
    <source>
        <strain evidence="10 11">ATCC 23126</strain>
    </source>
</reference>
<dbReference type="Gene3D" id="6.10.340.10">
    <property type="match status" value="1"/>
</dbReference>
<keyword evidence="11" id="KW-1185">Reference proteome</keyword>
<dbReference type="InterPro" id="IPR003661">
    <property type="entry name" value="HisK_dim/P_dom"/>
</dbReference>
<evidence type="ECO:0000256" key="2">
    <source>
        <dbReference type="ARBA" id="ARBA00004370"/>
    </source>
</evidence>
<evidence type="ECO:0000259" key="9">
    <source>
        <dbReference type="PROSITE" id="PS50885"/>
    </source>
</evidence>
<accession>A0A7X9XBS6</accession>
<feature type="transmembrane region" description="Helical" evidence="7">
    <location>
        <begin position="12"/>
        <end position="33"/>
    </location>
</feature>
<dbReference type="SMART" id="SM00388">
    <property type="entry name" value="HisKA"/>
    <property type="match status" value="1"/>
</dbReference>
<dbReference type="InterPro" id="IPR003594">
    <property type="entry name" value="HATPase_dom"/>
</dbReference>
<evidence type="ECO:0000256" key="3">
    <source>
        <dbReference type="ARBA" id="ARBA00012438"/>
    </source>
</evidence>
<keyword evidence="4" id="KW-0597">Phosphoprotein</keyword>
<dbReference type="Pfam" id="PF05227">
    <property type="entry name" value="CHASE3"/>
    <property type="match status" value="1"/>
</dbReference>
<dbReference type="CDD" id="cd06225">
    <property type="entry name" value="HAMP"/>
    <property type="match status" value="1"/>
</dbReference>
<dbReference type="CDD" id="cd19410">
    <property type="entry name" value="HK9-like_sensor"/>
    <property type="match status" value="1"/>
</dbReference>
<dbReference type="InterPro" id="IPR007891">
    <property type="entry name" value="CHASE3"/>
</dbReference>
<dbReference type="InterPro" id="IPR005467">
    <property type="entry name" value="His_kinase_dom"/>
</dbReference>
<dbReference type="InterPro" id="IPR036097">
    <property type="entry name" value="HisK_dim/P_sf"/>
</dbReference>
<dbReference type="InterPro" id="IPR003660">
    <property type="entry name" value="HAMP_dom"/>
</dbReference>
<dbReference type="SUPFAM" id="SSF55874">
    <property type="entry name" value="ATPase domain of HSP90 chaperone/DNA topoisomerase II/histidine kinase"/>
    <property type="match status" value="1"/>
</dbReference>
<dbReference type="PROSITE" id="PS50109">
    <property type="entry name" value="HIS_KIN"/>
    <property type="match status" value="1"/>
</dbReference>
<keyword evidence="6" id="KW-0418">Kinase</keyword>
<comment type="caution">
    <text evidence="10">The sequence shown here is derived from an EMBL/GenBank/DDBJ whole genome shotgun (WGS) entry which is preliminary data.</text>
</comment>
<dbReference type="Pfam" id="PF02518">
    <property type="entry name" value="HATPase_c"/>
    <property type="match status" value="1"/>
</dbReference>
<evidence type="ECO:0000256" key="5">
    <source>
        <dbReference type="ARBA" id="ARBA00022679"/>
    </source>
</evidence>
<dbReference type="SUPFAM" id="SSF158472">
    <property type="entry name" value="HAMP domain-like"/>
    <property type="match status" value="1"/>
</dbReference>
<feature type="domain" description="Histidine kinase" evidence="8">
    <location>
        <begin position="304"/>
        <end position="515"/>
    </location>
</feature>
<dbReference type="PRINTS" id="PR00344">
    <property type="entry name" value="BCTRLSENSOR"/>
</dbReference>
<dbReference type="SMART" id="SM00387">
    <property type="entry name" value="HATPase_c"/>
    <property type="match status" value="1"/>
</dbReference>
<evidence type="ECO:0000256" key="4">
    <source>
        <dbReference type="ARBA" id="ARBA00022553"/>
    </source>
</evidence>
<dbReference type="Pfam" id="PF00512">
    <property type="entry name" value="HisKA"/>
    <property type="match status" value="1"/>
</dbReference>
<dbReference type="PANTHER" id="PTHR43304">
    <property type="entry name" value="PHYTOCHROME-LIKE PROTEIN CPH1"/>
    <property type="match status" value="1"/>
</dbReference>
<dbReference type="EC" id="2.7.13.3" evidence="3"/>
<dbReference type="RefSeq" id="WP_169659274.1">
    <property type="nucleotide sequence ID" value="NZ_JABANE010000084.1"/>
</dbReference>
<evidence type="ECO:0000313" key="11">
    <source>
        <dbReference type="Proteomes" id="UP000576082"/>
    </source>
</evidence>
<dbReference type="PANTHER" id="PTHR43304:SF1">
    <property type="entry name" value="PAC DOMAIN-CONTAINING PROTEIN"/>
    <property type="match status" value="1"/>
</dbReference>
<comment type="catalytic activity">
    <reaction evidence="1">
        <text>ATP + protein L-histidine = ADP + protein N-phospho-L-histidine.</text>
        <dbReference type="EC" id="2.7.13.3"/>
    </reaction>
</comment>
<dbReference type="InterPro" id="IPR052162">
    <property type="entry name" value="Sensor_kinase/Photoreceptor"/>
</dbReference>
<dbReference type="Gene3D" id="1.10.287.130">
    <property type="match status" value="1"/>
</dbReference>
<dbReference type="Pfam" id="PF00672">
    <property type="entry name" value="HAMP"/>
    <property type="match status" value="1"/>
</dbReference>
<dbReference type="AlphaFoldDB" id="A0A7X9XBS6"/>
<dbReference type="EMBL" id="JABANE010000084">
    <property type="protein sequence ID" value="NME71051.1"/>
    <property type="molecule type" value="Genomic_DNA"/>
</dbReference>
<dbReference type="Proteomes" id="UP000576082">
    <property type="component" value="Unassembled WGS sequence"/>
</dbReference>
<evidence type="ECO:0000256" key="6">
    <source>
        <dbReference type="ARBA" id="ARBA00022777"/>
    </source>
</evidence>
<feature type="transmembrane region" description="Helical" evidence="7">
    <location>
        <begin position="190"/>
        <end position="212"/>
    </location>
</feature>
<keyword evidence="7" id="KW-0812">Transmembrane</keyword>
<dbReference type="PROSITE" id="PS50885">
    <property type="entry name" value="HAMP"/>
    <property type="match status" value="1"/>
</dbReference>
<name>A0A7X9XBS6_9BACT</name>
<evidence type="ECO:0000256" key="1">
    <source>
        <dbReference type="ARBA" id="ARBA00000085"/>
    </source>
</evidence>
<keyword evidence="7" id="KW-1133">Transmembrane helix</keyword>
<evidence type="ECO:0000259" key="8">
    <source>
        <dbReference type="PROSITE" id="PS50109"/>
    </source>
</evidence>
<gene>
    <name evidence="10" type="ORF">HHU12_23990</name>
</gene>
<keyword evidence="5" id="KW-0808">Transferase</keyword>
<evidence type="ECO:0000256" key="7">
    <source>
        <dbReference type="SAM" id="Phobius"/>
    </source>
</evidence>
<dbReference type="FunFam" id="3.30.565.10:FF:000006">
    <property type="entry name" value="Sensor histidine kinase WalK"/>
    <property type="match status" value="1"/>
</dbReference>
<dbReference type="CDD" id="cd00082">
    <property type="entry name" value="HisKA"/>
    <property type="match status" value="1"/>
</dbReference>